<dbReference type="Pfam" id="PF03473">
    <property type="entry name" value="MOSC"/>
    <property type="match status" value="1"/>
</dbReference>
<evidence type="ECO:0000313" key="3">
    <source>
        <dbReference type="Proteomes" id="UP000014500"/>
    </source>
</evidence>
<dbReference type="GO" id="GO:0003824">
    <property type="term" value="F:catalytic activity"/>
    <property type="evidence" value="ECO:0007669"/>
    <property type="project" value="InterPro"/>
</dbReference>
<dbReference type="SUPFAM" id="SSF50800">
    <property type="entry name" value="PK beta-barrel domain-like"/>
    <property type="match status" value="1"/>
</dbReference>
<dbReference type="PROSITE" id="PS51340">
    <property type="entry name" value="MOSC"/>
    <property type="match status" value="1"/>
</dbReference>
<evidence type="ECO:0000313" key="2">
    <source>
        <dbReference type="EnsemblMetazoa" id="SMAR002908-PA"/>
    </source>
</evidence>
<dbReference type="eggNOG" id="KOG2362">
    <property type="taxonomic scope" value="Eukaryota"/>
</dbReference>
<dbReference type="Pfam" id="PF03476">
    <property type="entry name" value="MOSC_N"/>
    <property type="match status" value="1"/>
</dbReference>
<dbReference type="GO" id="GO:0030151">
    <property type="term" value="F:molybdenum ion binding"/>
    <property type="evidence" value="ECO:0007669"/>
    <property type="project" value="InterPro"/>
</dbReference>
<organism evidence="2 3">
    <name type="scientific">Strigamia maritima</name>
    <name type="common">European centipede</name>
    <name type="synonym">Geophilus maritimus</name>
    <dbReference type="NCBI Taxonomy" id="126957"/>
    <lineage>
        <taxon>Eukaryota</taxon>
        <taxon>Metazoa</taxon>
        <taxon>Ecdysozoa</taxon>
        <taxon>Arthropoda</taxon>
        <taxon>Myriapoda</taxon>
        <taxon>Chilopoda</taxon>
        <taxon>Pleurostigmophora</taxon>
        <taxon>Geophilomorpha</taxon>
        <taxon>Linotaeniidae</taxon>
        <taxon>Strigamia</taxon>
    </lineage>
</organism>
<dbReference type="InterPro" id="IPR011037">
    <property type="entry name" value="Pyrv_Knase-like_insert_dom_sf"/>
</dbReference>
<dbReference type="STRING" id="126957.T1IPF6"/>
<reference evidence="3" key="1">
    <citation type="submission" date="2011-05" db="EMBL/GenBank/DDBJ databases">
        <authorList>
            <person name="Richards S.R."/>
            <person name="Qu J."/>
            <person name="Jiang H."/>
            <person name="Jhangiani S.N."/>
            <person name="Agravi P."/>
            <person name="Goodspeed R."/>
            <person name="Gross S."/>
            <person name="Mandapat C."/>
            <person name="Jackson L."/>
            <person name="Mathew T."/>
            <person name="Pu L."/>
            <person name="Thornton R."/>
            <person name="Saada N."/>
            <person name="Wilczek-Boney K.B."/>
            <person name="Lee S."/>
            <person name="Kovar C."/>
            <person name="Wu Y."/>
            <person name="Scherer S.E."/>
            <person name="Worley K.C."/>
            <person name="Muzny D.M."/>
            <person name="Gibbs R."/>
        </authorList>
    </citation>
    <scope>NUCLEOTIDE SEQUENCE</scope>
    <source>
        <strain evidence="3">Brora</strain>
    </source>
</reference>
<dbReference type="PhylomeDB" id="T1IPF6"/>
<name>T1IPF6_STRMM</name>
<proteinExistence type="predicted"/>
<feature type="domain" description="MOSC" evidence="1">
    <location>
        <begin position="156"/>
        <end position="306"/>
    </location>
</feature>
<dbReference type="EnsemblMetazoa" id="SMAR002908-RA">
    <property type="protein sequence ID" value="SMAR002908-PA"/>
    <property type="gene ID" value="SMAR002908"/>
</dbReference>
<protein>
    <recommendedName>
        <fullName evidence="1">MOSC domain-containing protein</fullName>
    </recommendedName>
</protein>
<reference evidence="2" key="2">
    <citation type="submission" date="2015-02" db="UniProtKB">
        <authorList>
            <consortium name="EnsemblMetazoa"/>
        </authorList>
    </citation>
    <scope>IDENTIFICATION</scope>
</reference>
<dbReference type="PANTHER" id="PTHR14237">
    <property type="entry name" value="MOLYBDOPTERIN COFACTOR SULFURASE MOSC"/>
    <property type="match status" value="1"/>
</dbReference>
<dbReference type="EMBL" id="JH431261">
    <property type="status" value="NOT_ANNOTATED_CDS"/>
    <property type="molecule type" value="Genomic_DNA"/>
</dbReference>
<dbReference type="InterPro" id="IPR005302">
    <property type="entry name" value="MoCF_Sase_C"/>
</dbReference>
<sequence>MDSEKKIHRSYLGVRLKPVARVAVLTIFPIKSCKGISLESAECTDMGLKSGKIKDRHFMVITNDGKKINARDEPTLLLVVPSFHDNEMWVDAPDMPTLKINLDDIEDRADDVHLTKIWDVEVGGVHCGSECANWFKEYLKRDDVMLIHHNSHVKPKYCVDKDLVKSLVTPEDKAAYADFSCYLLMNRASIFDLNNRITNIAGIANFRSNILTSGSPPYSEDSWKYVRIGDNAWFRNVKLCQRCTMIITDAETGIRDKQQEALSALLKYRKAKHIEPAFKQFDGEAALLGLHLTYDVGDRCQRTIIF</sequence>
<dbReference type="PANTHER" id="PTHR14237:SF19">
    <property type="entry name" value="MITOCHONDRIAL AMIDOXIME REDUCING COMPONENT 1"/>
    <property type="match status" value="1"/>
</dbReference>
<keyword evidence="3" id="KW-1185">Reference proteome</keyword>
<dbReference type="AlphaFoldDB" id="T1IPF6"/>
<dbReference type="GO" id="GO:0030170">
    <property type="term" value="F:pyridoxal phosphate binding"/>
    <property type="evidence" value="ECO:0007669"/>
    <property type="project" value="InterPro"/>
</dbReference>
<evidence type="ECO:0000259" key="1">
    <source>
        <dbReference type="PROSITE" id="PS51340"/>
    </source>
</evidence>
<dbReference type="Proteomes" id="UP000014500">
    <property type="component" value="Unassembled WGS sequence"/>
</dbReference>
<accession>T1IPF6</accession>
<dbReference type="SUPFAM" id="SSF141673">
    <property type="entry name" value="MOSC N-terminal domain-like"/>
    <property type="match status" value="1"/>
</dbReference>
<dbReference type="InterPro" id="IPR005303">
    <property type="entry name" value="MOCOS_middle"/>
</dbReference>
<dbReference type="HOGENOM" id="CLU_028286_0_1_1"/>
<dbReference type="OMA" id="WRWVRIG"/>